<keyword evidence="1" id="KW-1133">Transmembrane helix</keyword>
<dbReference type="KEGG" id="rmr:Rmar_1053"/>
<accession>D0MHI7</accession>
<dbReference type="Proteomes" id="UP000002221">
    <property type="component" value="Chromosome"/>
</dbReference>
<feature type="transmembrane region" description="Helical" evidence="1">
    <location>
        <begin position="57"/>
        <end position="74"/>
    </location>
</feature>
<sequence>MTFQDLLPVLIAIGVFLVFLPFRRTLQRLPDRVVYAGHWLGVGITVLLGWLEGSTENLPFLVAFFCLLFVLMVYRRRQDRVALSR</sequence>
<feature type="transmembrane region" description="Helical" evidence="1">
    <location>
        <begin position="6"/>
        <end position="22"/>
    </location>
</feature>
<keyword evidence="3" id="KW-1185">Reference proteome</keyword>
<dbReference type="RefSeq" id="WP_012843557.1">
    <property type="nucleotide sequence ID" value="NC_013501.1"/>
</dbReference>
<feature type="transmembrane region" description="Helical" evidence="1">
    <location>
        <begin position="34"/>
        <end position="51"/>
    </location>
</feature>
<evidence type="ECO:0000313" key="2">
    <source>
        <dbReference type="EMBL" id="ACY47945.1"/>
    </source>
</evidence>
<protein>
    <submittedName>
        <fullName evidence="2">Uncharacterized protein</fullName>
    </submittedName>
</protein>
<gene>
    <name evidence="2" type="ordered locus">Rmar_1053</name>
</gene>
<organism evidence="2 3">
    <name type="scientific">Rhodothermus marinus (strain ATCC 43812 / DSM 4252 / R-10)</name>
    <name type="common">Rhodothermus obamensis</name>
    <dbReference type="NCBI Taxonomy" id="518766"/>
    <lineage>
        <taxon>Bacteria</taxon>
        <taxon>Pseudomonadati</taxon>
        <taxon>Rhodothermota</taxon>
        <taxon>Rhodothermia</taxon>
        <taxon>Rhodothermales</taxon>
        <taxon>Rhodothermaceae</taxon>
        <taxon>Rhodothermus</taxon>
    </lineage>
</organism>
<proteinExistence type="predicted"/>
<dbReference type="AlphaFoldDB" id="D0MHI7"/>
<evidence type="ECO:0000313" key="3">
    <source>
        <dbReference type="Proteomes" id="UP000002221"/>
    </source>
</evidence>
<dbReference type="EMBL" id="CP001807">
    <property type="protein sequence ID" value="ACY47945.1"/>
    <property type="molecule type" value="Genomic_DNA"/>
</dbReference>
<dbReference type="HOGENOM" id="CLU_2510496_0_0_10"/>
<keyword evidence="1" id="KW-0472">Membrane</keyword>
<evidence type="ECO:0000256" key="1">
    <source>
        <dbReference type="SAM" id="Phobius"/>
    </source>
</evidence>
<name>D0MHI7_RHOM4</name>
<reference evidence="2 3" key="1">
    <citation type="journal article" date="2009" name="Stand. Genomic Sci.">
        <title>Complete genome sequence of Rhodothermus marinus type strain (R-10).</title>
        <authorList>
            <person name="Nolan M."/>
            <person name="Tindall B.J."/>
            <person name="Pomrenke H."/>
            <person name="Lapidus A."/>
            <person name="Copeland A."/>
            <person name="Glavina Del Rio T."/>
            <person name="Lucas S."/>
            <person name="Chen F."/>
            <person name="Tice H."/>
            <person name="Cheng J.F."/>
            <person name="Saunders E."/>
            <person name="Han C."/>
            <person name="Bruce D."/>
            <person name="Goodwin L."/>
            <person name="Chain P."/>
            <person name="Pitluck S."/>
            <person name="Ovchinikova G."/>
            <person name="Pati A."/>
            <person name="Ivanova N."/>
            <person name="Mavromatis K."/>
            <person name="Chen A."/>
            <person name="Palaniappan K."/>
            <person name="Land M."/>
            <person name="Hauser L."/>
            <person name="Chang Y.J."/>
            <person name="Jeffries C.D."/>
            <person name="Brettin T."/>
            <person name="Goker M."/>
            <person name="Bristow J."/>
            <person name="Eisen J.A."/>
            <person name="Markowitz V."/>
            <person name="Hugenholtz P."/>
            <person name="Kyrpides N.C."/>
            <person name="Klenk H.P."/>
            <person name="Detter J.C."/>
        </authorList>
    </citation>
    <scope>NUCLEOTIDE SEQUENCE [LARGE SCALE GENOMIC DNA]</scope>
    <source>
        <strain evidence="3">ATCC 43812 / DSM 4252 / R-10</strain>
    </source>
</reference>
<keyword evidence="1" id="KW-0812">Transmembrane</keyword>